<dbReference type="GO" id="GO:0030158">
    <property type="term" value="F:protein xylosyltransferase activity"/>
    <property type="evidence" value="ECO:0007669"/>
    <property type="project" value="InterPro"/>
</dbReference>
<keyword evidence="8" id="KW-0735">Signal-anchor</keyword>
<protein>
    <recommendedName>
        <fullName evidence="14">Peptide O-xylosyltransferase</fullName>
    </recommendedName>
</protein>
<keyword evidence="3" id="KW-0328">Glycosyltransferase</keyword>
<evidence type="ECO:0000256" key="13">
    <source>
        <dbReference type="ARBA" id="ARBA00023180"/>
    </source>
</evidence>
<evidence type="ECO:0000256" key="8">
    <source>
        <dbReference type="ARBA" id="ARBA00022968"/>
    </source>
</evidence>
<keyword evidence="7" id="KW-0256">Endoplasmic reticulum</keyword>
<dbReference type="InterPro" id="IPR003406">
    <property type="entry name" value="Glyco_trans_14"/>
</dbReference>
<dbReference type="GO" id="GO:0050650">
    <property type="term" value="P:chondroitin sulfate proteoglycan biosynthetic process"/>
    <property type="evidence" value="ECO:0007669"/>
    <property type="project" value="TreeGrafter"/>
</dbReference>
<proteinExistence type="predicted"/>
<name>A0AAX3FJI0_ACTEU</name>
<gene>
    <name evidence="15" type="ORF">NCTC8529_01397</name>
</gene>
<evidence type="ECO:0000256" key="12">
    <source>
        <dbReference type="ARBA" id="ARBA00023157"/>
    </source>
</evidence>
<keyword evidence="6" id="KW-0479">Metal-binding</keyword>
<dbReference type="GeneID" id="92744011"/>
<evidence type="ECO:0000256" key="11">
    <source>
        <dbReference type="ARBA" id="ARBA00023136"/>
    </source>
</evidence>
<accession>A0AAX3FJI0</accession>
<dbReference type="InterPro" id="IPR043538">
    <property type="entry name" value="XYLT"/>
</dbReference>
<evidence type="ECO:0000256" key="7">
    <source>
        <dbReference type="ARBA" id="ARBA00022824"/>
    </source>
</evidence>
<dbReference type="PANTHER" id="PTHR46025">
    <property type="entry name" value="XYLOSYLTRANSFERASE OXT"/>
    <property type="match status" value="1"/>
</dbReference>
<keyword evidence="12" id="KW-1015">Disulfide bond</keyword>
<keyword evidence="4" id="KW-0808">Transferase</keyword>
<evidence type="ECO:0000256" key="10">
    <source>
        <dbReference type="ARBA" id="ARBA00023034"/>
    </source>
</evidence>
<organism evidence="15 16">
    <name type="scientific">Actinobacillus equuli</name>
    <dbReference type="NCBI Taxonomy" id="718"/>
    <lineage>
        <taxon>Bacteria</taxon>
        <taxon>Pseudomonadati</taxon>
        <taxon>Pseudomonadota</taxon>
        <taxon>Gammaproteobacteria</taxon>
        <taxon>Pasteurellales</taxon>
        <taxon>Pasteurellaceae</taxon>
        <taxon>Actinobacillus</taxon>
    </lineage>
</organism>
<keyword evidence="5" id="KW-0812">Transmembrane</keyword>
<evidence type="ECO:0000256" key="5">
    <source>
        <dbReference type="ARBA" id="ARBA00022692"/>
    </source>
</evidence>
<keyword evidence="11" id="KW-0472">Membrane</keyword>
<sequence>MKMNKHAYLIIAHNNFEQLVFLSSLLDYKYHDIFILVDEKSDFSDEWIFKIKSKVKYSSIFFTKRLPIYWGGTSQISAELVLFNTAYNKGEYSYYHLLSGVDLPLASNKHIYDFFEANPNKVFLSLVNEQIAIKNQVQNRLKYYHLFSNVSSRTFNNRVLKKALSLYRRMEREVQSLLGIDLIKKHDLTVGYASNWVSLDNATVVMLLKNEAFVRQVFKYSVFSDEIFIPTMLSKLGLTDKIYSCERINDKPEDFQGNLRYINWWDGSPHTWRDSEQDFEQLRYAKKRGHLFSRKFDLVTYPRMALFIKELIEES</sequence>
<dbReference type="Proteomes" id="UP000268529">
    <property type="component" value="Chromosome"/>
</dbReference>
<evidence type="ECO:0000256" key="6">
    <source>
        <dbReference type="ARBA" id="ARBA00022723"/>
    </source>
</evidence>
<evidence type="ECO:0000313" key="15">
    <source>
        <dbReference type="EMBL" id="VEE91551.1"/>
    </source>
</evidence>
<evidence type="ECO:0000256" key="9">
    <source>
        <dbReference type="ARBA" id="ARBA00022989"/>
    </source>
</evidence>
<evidence type="ECO:0000313" key="16">
    <source>
        <dbReference type="Proteomes" id="UP000268529"/>
    </source>
</evidence>
<comment type="subcellular location">
    <subcellularLocation>
        <location evidence="2">Endoplasmic reticulum membrane</location>
        <topology evidence="2">Single-pass type II membrane protein</topology>
    </subcellularLocation>
    <subcellularLocation>
        <location evidence="1">Golgi apparatus membrane</location>
        <topology evidence="1">Single-pass type II membrane protein</topology>
    </subcellularLocation>
</comment>
<reference evidence="15 16" key="1">
    <citation type="submission" date="2018-12" db="EMBL/GenBank/DDBJ databases">
        <authorList>
            <consortium name="Pathogen Informatics"/>
        </authorList>
    </citation>
    <scope>NUCLEOTIDE SEQUENCE [LARGE SCALE GENOMIC DNA]</scope>
    <source>
        <strain evidence="15 16">NCTC8529</strain>
    </source>
</reference>
<dbReference type="EMBL" id="LR134310">
    <property type="protein sequence ID" value="VEE91551.1"/>
    <property type="molecule type" value="Genomic_DNA"/>
</dbReference>
<dbReference type="GO" id="GO:0016020">
    <property type="term" value="C:membrane"/>
    <property type="evidence" value="ECO:0007669"/>
    <property type="project" value="InterPro"/>
</dbReference>
<keyword evidence="10" id="KW-0333">Golgi apparatus</keyword>
<keyword evidence="13" id="KW-0325">Glycoprotein</keyword>
<dbReference type="GO" id="GO:0046872">
    <property type="term" value="F:metal ion binding"/>
    <property type="evidence" value="ECO:0007669"/>
    <property type="project" value="UniProtKB-KW"/>
</dbReference>
<evidence type="ECO:0000256" key="14">
    <source>
        <dbReference type="ARBA" id="ARBA00042865"/>
    </source>
</evidence>
<evidence type="ECO:0000256" key="4">
    <source>
        <dbReference type="ARBA" id="ARBA00022679"/>
    </source>
</evidence>
<evidence type="ECO:0000256" key="3">
    <source>
        <dbReference type="ARBA" id="ARBA00022676"/>
    </source>
</evidence>
<evidence type="ECO:0000256" key="1">
    <source>
        <dbReference type="ARBA" id="ARBA00004323"/>
    </source>
</evidence>
<dbReference type="GO" id="GO:0015012">
    <property type="term" value="P:heparan sulfate proteoglycan biosynthetic process"/>
    <property type="evidence" value="ECO:0007669"/>
    <property type="project" value="TreeGrafter"/>
</dbReference>
<keyword evidence="9" id="KW-1133">Transmembrane helix</keyword>
<dbReference type="RefSeq" id="WP_197050929.1">
    <property type="nucleotide sequence ID" value="NZ_LR134310.1"/>
</dbReference>
<evidence type="ECO:0000256" key="2">
    <source>
        <dbReference type="ARBA" id="ARBA00004648"/>
    </source>
</evidence>
<dbReference type="AlphaFoldDB" id="A0AAX3FJI0"/>
<dbReference type="Pfam" id="PF02485">
    <property type="entry name" value="Branch"/>
    <property type="match status" value="1"/>
</dbReference>
<dbReference type="PANTHER" id="PTHR46025:SF3">
    <property type="entry name" value="XYLOSYLTRANSFERASE OXT"/>
    <property type="match status" value="1"/>
</dbReference>